<protein>
    <submittedName>
        <fullName evidence="3">Subunit 1</fullName>
    </submittedName>
</protein>
<dbReference type="SUPFAM" id="SSF52540">
    <property type="entry name" value="P-loop containing nucleoside triphosphate hydrolases"/>
    <property type="match status" value="1"/>
</dbReference>
<feature type="compositionally biased region" description="Basic and acidic residues" evidence="2">
    <location>
        <begin position="292"/>
        <end position="310"/>
    </location>
</feature>
<proteinExistence type="predicted"/>
<evidence type="ECO:0000256" key="1">
    <source>
        <dbReference type="ARBA" id="ARBA00022705"/>
    </source>
</evidence>
<feature type="region of interest" description="Disordered" evidence="2">
    <location>
        <begin position="111"/>
        <end position="130"/>
    </location>
</feature>
<evidence type="ECO:0000313" key="3">
    <source>
        <dbReference type="EMBL" id="CAL6072473.1"/>
    </source>
</evidence>
<accession>A0ABP1KY91</accession>
<organism evidence="3 4">
    <name type="scientific">Hexamita inflata</name>
    <dbReference type="NCBI Taxonomy" id="28002"/>
    <lineage>
        <taxon>Eukaryota</taxon>
        <taxon>Metamonada</taxon>
        <taxon>Diplomonadida</taxon>
        <taxon>Hexamitidae</taxon>
        <taxon>Hexamitinae</taxon>
        <taxon>Hexamita</taxon>
    </lineage>
</organism>
<keyword evidence="1" id="KW-0235">DNA replication</keyword>
<dbReference type="PANTHER" id="PTHR23389:SF6">
    <property type="entry name" value="REPLICATION FACTOR C SUBUNIT 1"/>
    <property type="match status" value="1"/>
</dbReference>
<dbReference type="Gene3D" id="3.40.50.300">
    <property type="entry name" value="P-loop containing nucleotide triphosphate hydrolases"/>
    <property type="match status" value="1"/>
</dbReference>
<feature type="compositionally biased region" description="Low complexity" evidence="2">
    <location>
        <begin position="318"/>
        <end position="331"/>
    </location>
</feature>
<gene>
    <name evidence="3" type="ORF">HINF_LOCUS55642</name>
</gene>
<sequence length="757" mass="86399">MIETVLSIDGDEAPIEGFYHFKPVHKIVEKKLGPLDKMLKLKPATYEPTKQEEPIEPEQPVTVKAPMVILGAKPKQVAQIYDTAALELDIDPFTGKPIIQEPDDQTGLAFEQEETKTSPRQSKKIQEADHAKFRPRVVESALLNTIVGKSGQLLGMTDEEYKQYIEAMSGQPCYGFSQRAQLLVCGPNFNQKHKIDAKKLFQKVLEEDEFYSYIVQQGTYQLEKLYELKKQQFTSIKKVNQIGQMMNRINWVHWDECLKPITLKDIDRMCYLDAEVVTKELKIQPLNIIKATEKKPEPEKQINNQEETKGDQTQLNNQTQIQMAQTQQRTQEIIPQRPKPVQQVFTTSFHARHAPQTVFEIESQQTKQIQQCLKENKAMLISGPIGCGKSQIIKLILSESQFDVYSSSDTQTLIQMITSGSFTPTKQKCIIIEDIDSQDKIAEIIKSLDKRGPNRVIFTTNDYFNQKLKTLKTKVTDIKMQKADQKQIQTILMNAFRKEKTHNTYFQQVPIQNVTKIIDEISQKCMSDIRQGLFQLEFAINSSNQIQKIFSAPSPFDFCSQLLTGQSTEINADLYFSDPSLTHAFLVQNYLSKGGYKTGYALYITELLSLADVQQYKMYSMGDWNGAKSAQIYETQLVGIAKQMVGNSQVVFPSQVLSLKAKDKITLQFENAELLGGYENTVGFELGLKILDASYYLGFDEEDVEMKGMSMNCADNFKQIVDEFGLKFCVGKKKTDLFKFVEGQKEFEQESKKKGRK</sequence>
<name>A0ABP1KY91_9EUKA</name>
<keyword evidence="4" id="KW-1185">Reference proteome</keyword>
<dbReference type="EMBL" id="CAXDID020000295">
    <property type="protein sequence ID" value="CAL6072473.1"/>
    <property type="molecule type" value="Genomic_DNA"/>
</dbReference>
<evidence type="ECO:0000313" key="4">
    <source>
        <dbReference type="Proteomes" id="UP001642409"/>
    </source>
</evidence>
<feature type="region of interest" description="Disordered" evidence="2">
    <location>
        <begin position="292"/>
        <end position="333"/>
    </location>
</feature>
<evidence type="ECO:0000256" key="2">
    <source>
        <dbReference type="SAM" id="MobiDB-lite"/>
    </source>
</evidence>
<dbReference type="InterPro" id="IPR027417">
    <property type="entry name" value="P-loop_NTPase"/>
</dbReference>
<comment type="caution">
    <text evidence="3">The sequence shown here is derived from an EMBL/GenBank/DDBJ whole genome shotgun (WGS) entry which is preliminary data.</text>
</comment>
<dbReference type="PANTHER" id="PTHR23389">
    <property type="entry name" value="CHROMOSOME TRANSMISSION FIDELITY FACTOR 18"/>
    <property type="match status" value="1"/>
</dbReference>
<reference evidence="3 4" key="1">
    <citation type="submission" date="2024-07" db="EMBL/GenBank/DDBJ databases">
        <authorList>
            <person name="Akdeniz Z."/>
        </authorList>
    </citation>
    <scope>NUCLEOTIDE SEQUENCE [LARGE SCALE GENOMIC DNA]</scope>
</reference>
<dbReference type="Proteomes" id="UP001642409">
    <property type="component" value="Unassembled WGS sequence"/>
</dbReference>